<dbReference type="Proteomes" id="UP000018888">
    <property type="component" value="Unassembled WGS sequence"/>
</dbReference>
<dbReference type="VEuPathDB" id="FungiDB:RhiirFUN_010662"/>
<dbReference type="PROSITE" id="PS00028">
    <property type="entry name" value="ZINC_FINGER_C2H2_1"/>
    <property type="match status" value="1"/>
</dbReference>
<dbReference type="Pfam" id="PF18759">
    <property type="entry name" value="Plavaka"/>
    <property type="match status" value="1"/>
</dbReference>
<protein>
    <recommendedName>
        <fullName evidence="1">C2H2-type domain-containing protein</fullName>
    </recommendedName>
</protein>
<proteinExistence type="predicted"/>
<dbReference type="AlphaFoldDB" id="A0A2P4P3T1"/>
<gene>
    <name evidence="2" type="ORF">GLOIN_2v1788378</name>
</gene>
<dbReference type="VEuPathDB" id="FungiDB:RhiirFUN_023380"/>
<feature type="domain" description="C2H2-type" evidence="1">
    <location>
        <begin position="5"/>
        <end position="28"/>
    </location>
</feature>
<evidence type="ECO:0000313" key="2">
    <source>
        <dbReference type="EMBL" id="POG60034.1"/>
    </source>
</evidence>
<accession>A0A2P4P3T1</accession>
<reference evidence="2 3" key="1">
    <citation type="journal article" date="2013" name="Proc. Natl. Acad. Sci. U.S.A.">
        <title>Genome of an arbuscular mycorrhizal fungus provides insight into the oldest plant symbiosis.</title>
        <authorList>
            <person name="Tisserant E."/>
            <person name="Malbreil M."/>
            <person name="Kuo A."/>
            <person name="Kohler A."/>
            <person name="Symeonidi A."/>
            <person name="Balestrini R."/>
            <person name="Charron P."/>
            <person name="Duensing N."/>
            <person name="Frei Dit Frey N."/>
            <person name="Gianinazzi-Pearson V."/>
            <person name="Gilbert L.B."/>
            <person name="Handa Y."/>
            <person name="Herr J.R."/>
            <person name="Hijri M."/>
            <person name="Koul R."/>
            <person name="Kawaguchi M."/>
            <person name="Krajinski F."/>
            <person name="Lammers P.J."/>
            <person name="Masclaux F.G."/>
            <person name="Murat C."/>
            <person name="Morin E."/>
            <person name="Ndikumana S."/>
            <person name="Pagni M."/>
            <person name="Petitpierre D."/>
            <person name="Requena N."/>
            <person name="Rosikiewicz P."/>
            <person name="Riley R."/>
            <person name="Saito K."/>
            <person name="San Clemente H."/>
            <person name="Shapiro H."/>
            <person name="van Tuinen D."/>
            <person name="Becard G."/>
            <person name="Bonfante P."/>
            <person name="Paszkowski U."/>
            <person name="Shachar-Hill Y.Y."/>
            <person name="Tuskan G.A."/>
            <person name="Young P.W."/>
            <person name="Sanders I.R."/>
            <person name="Henrissat B."/>
            <person name="Rensing S.A."/>
            <person name="Grigoriev I.V."/>
            <person name="Corradi N."/>
            <person name="Roux C."/>
            <person name="Martin F."/>
        </authorList>
    </citation>
    <scope>NUCLEOTIDE SEQUENCE [LARGE SCALE GENOMIC DNA]</scope>
    <source>
        <strain evidence="2 3">DAOM 197198</strain>
    </source>
</reference>
<sequence length="899" mass="105458">MSLHCPFEGCDRNFAKQQALLQHIQHQHCFVENELSSTINDHSINFLHFQEEELFKSSKIPKESENVSEIQEIFNFSLFQEIDNTQENMDNTKNVEEIINISDDDDTELTEEIMNNPSDNNGKEFMNILDNTELIEEIINDMSDSDGEEFMNISDSDIDSVDSEDFHGASFEDAVNATLDINISQWPNEIYKEFAEICINNNLSNQTTDSFIRFFNKNANIKNSPLPKNSREMHKFIDSMVAPNLDFKEKNIIIFEGVTYTLYYRPIIKTIKALLQKKDVMKDFVFQFEKKQKMNIDGSHSQIFAEQYNCNWWQKAESKLKIGNKILSIILYSDATLYDNLGKIHQHPVFLTLGNIPSWERNKKDAKVILGYMSILQSKNKATDYFCQITRKIEMRCWSIILRPILELEEMEFTINNTQVTFFPRISVFIADMLEANAITCTYKSAICKMSCPNCTVLVENLNNMNLSKEDIILRTPESMAFVIQNKEAHDYSIHNQKNIFWNFRELNIYELVLPDRMHHLDLGLFKYMLDYTQILLTEQCGNWVIEEFNNRLAAIPKFPGLKIFNNGIATVQTADEYRMVMKVIISVIDGIFDDKDSYVKERKFKSKNIYISSTQLALVYFFFIRMYLMSRKEEFLEEDLNEFENLITIWSCEFVNVFARFNPSNLRLPKLHSWRYHVISAISQFDAINGYTSETYKTLHKFYVKNPYRKSNKKEVMNQILNRIRQKALTETIKKTKTRQLEITNPLQLEGMENLHSSLNNFIDNMSITSLDKDKCFIQLYKSATLVSMDIIRADPSYNNIPWFSDVAIVMEETEAVLLLGNIIINNNSYNTIKFSFAMVKWYDYCKQDNEDIEIYECPRLLMLKSYDIVPLDSITHSVHIIPRFHKENEFLMNRNIF</sequence>
<evidence type="ECO:0000313" key="3">
    <source>
        <dbReference type="Proteomes" id="UP000018888"/>
    </source>
</evidence>
<dbReference type="EMBL" id="AUPC02000413">
    <property type="protein sequence ID" value="POG60034.1"/>
    <property type="molecule type" value="Genomic_DNA"/>
</dbReference>
<comment type="caution">
    <text evidence="2">The sequence shown here is derived from an EMBL/GenBank/DDBJ whole genome shotgun (WGS) entry which is preliminary data.</text>
</comment>
<dbReference type="InterPro" id="IPR013087">
    <property type="entry name" value="Znf_C2H2_type"/>
</dbReference>
<name>A0A2P4P3T1_RHIID</name>
<evidence type="ECO:0000259" key="1">
    <source>
        <dbReference type="PROSITE" id="PS00028"/>
    </source>
</evidence>
<reference evidence="2 3" key="2">
    <citation type="journal article" date="2018" name="New Phytol.">
        <title>High intraspecific genome diversity in the model arbuscular mycorrhizal symbiont Rhizophagus irregularis.</title>
        <authorList>
            <person name="Chen E.C.H."/>
            <person name="Morin E."/>
            <person name="Beaudet D."/>
            <person name="Noel J."/>
            <person name="Yildirir G."/>
            <person name="Ndikumana S."/>
            <person name="Charron P."/>
            <person name="St-Onge C."/>
            <person name="Giorgi J."/>
            <person name="Kruger M."/>
            <person name="Marton T."/>
            <person name="Ropars J."/>
            <person name="Grigoriev I.V."/>
            <person name="Hainaut M."/>
            <person name="Henrissat B."/>
            <person name="Roux C."/>
            <person name="Martin F."/>
            <person name="Corradi N."/>
        </authorList>
    </citation>
    <scope>NUCLEOTIDE SEQUENCE [LARGE SCALE GENOMIC DNA]</scope>
    <source>
        <strain evidence="2 3">DAOM 197198</strain>
    </source>
</reference>
<organism evidence="2 3">
    <name type="scientific">Rhizophagus irregularis (strain DAOM 181602 / DAOM 197198 / MUCL 43194)</name>
    <name type="common">Arbuscular mycorrhizal fungus</name>
    <name type="synonym">Glomus intraradices</name>
    <dbReference type="NCBI Taxonomy" id="747089"/>
    <lineage>
        <taxon>Eukaryota</taxon>
        <taxon>Fungi</taxon>
        <taxon>Fungi incertae sedis</taxon>
        <taxon>Mucoromycota</taxon>
        <taxon>Glomeromycotina</taxon>
        <taxon>Glomeromycetes</taxon>
        <taxon>Glomerales</taxon>
        <taxon>Glomeraceae</taxon>
        <taxon>Rhizophagus</taxon>
    </lineage>
</organism>
<dbReference type="InterPro" id="IPR041078">
    <property type="entry name" value="Plavaka"/>
</dbReference>
<keyword evidence="3" id="KW-1185">Reference proteome</keyword>